<dbReference type="AlphaFoldDB" id="Q2TYI4"/>
<sequence length="201" mass="23019">MADSIFDHVSNGNTPQYPAGKARIENIGNIYFSFIVMAVSLILIAFSCQELTQGGYIAFGKKYSQVCILWEDHRNDLFISGFGILTPIHWWIDPMGLLWLCTSIEECKLLIGVTVLIFRWNHAGRRLIVEVDVVMDSQNNFETLPNVDRAFVHIDYESTHRPEHAKKIYNNLAAERTDPVYQGHCMRQTLNSSQEATVLRR</sequence>
<dbReference type="RefSeq" id="XP_023093869.1">
    <property type="nucleotide sequence ID" value="XM_023233379.1"/>
</dbReference>
<dbReference type="Proteomes" id="UP000006564">
    <property type="component" value="Chromosome 8"/>
</dbReference>
<feature type="transmembrane region" description="Helical" evidence="6">
    <location>
        <begin position="97"/>
        <end position="118"/>
    </location>
</feature>
<proteinExistence type="predicted"/>
<dbReference type="EMBL" id="BA000056">
    <property type="protein sequence ID" value="BAE65689.1"/>
    <property type="molecule type" value="Genomic_DNA"/>
</dbReference>
<accession>Q2TYI4</accession>
<dbReference type="GO" id="GO:0016020">
    <property type="term" value="C:membrane"/>
    <property type="evidence" value="ECO:0007669"/>
    <property type="project" value="UniProtKB-SubCell"/>
</dbReference>
<dbReference type="GO" id="GO:0008324">
    <property type="term" value="F:monoatomic cation transmembrane transporter activity"/>
    <property type="evidence" value="ECO:0007669"/>
    <property type="project" value="TreeGrafter"/>
</dbReference>
<dbReference type="EMBL" id="AP007174">
    <property type="protein sequence ID" value="BAE65689.1"/>
    <property type="molecule type" value="Genomic_DNA"/>
</dbReference>
<keyword evidence="4 6" id="KW-1133">Transmembrane helix</keyword>
<dbReference type="HOGENOM" id="CLU_1562549_0_0_1"/>
<evidence type="ECO:0000313" key="8">
    <source>
        <dbReference type="Proteomes" id="UP000006564"/>
    </source>
</evidence>
<feature type="transmembrane region" description="Helical" evidence="6">
    <location>
        <begin position="30"/>
        <end position="47"/>
    </location>
</feature>
<dbReference type="PANTHER" id="PTHR43840">
    <property type="entry name" value="MITOCHONDRIAL METAL TRANSPORTER 1-RELATED"/>
    <property type="match status" value="1"/>
</dbReference>
<keyword evidence="2" id="KW-0813">Transport</keyword>
<reference evidence="7 8" key="1">
    <citation type="journal article" date="2005" name="Nature">
        <title>Genome sequencing and analysis of Aspergillus oryzae.</title>
        <authorList>
            <person name="Machida M."/>
            <person name="Asai K."/>
            <person name="Sano M."/>
            <person name="Tanaka T."/>
            <person name="Kumagai T."/>
            <person name="Terai G."/>
            <person name="Kusumoto K."/>
            <person name="Arima T."/>
            <person name="Akita O."/>
            <person name="Kashiwagi Y."/>
            <person name="Abe K."/>
            <person name="Gomi K."/>
            <person name="Horiuchi H."/>
            <person name="Kitamoto K."/>
            <person name="Kobayashi T."/>
            <person name="Takeuchi M."/>
            <person name="Denning D.W."/>
            <person name="Galagan J.E."/>
            <person name="Nierman W.C."/>
            <person name="Yu J."/>
            <person name="Archer D.B."/>
            <person name="Bennett J.W."/>
            <person name="Bhatnagar D."/>
            <person name="Cleveland T.E."/>
            <person name="Fedorova N.D."/>
            <person name="Gotoh O."/>
            <person name="Horikawa H."/>
            <person name="Hosoyama A."/>
            <person name="Ichinomiya M."/>
            <person name="Igarashi R."/>
            <person name="Iwashita K."/>
            <person name="Juvvadi P.R."/>
            <person name="Kato M."/>
            <person name="Kato Y."/>
            <person name="Kin T."/>
            <person name="Kokubun A."/>
            <person name="Maeda H."/>
            <person name="Maeyama N."/>
            <person name="Maruyama J."/>
            <person name="Nagasaki H."/>
            <person name="Nakajima T."/>
            <person name="Oda K."/>
            <person name="Okada K."/>
            <person name="Paulsen I."/>
            <person name="Sakamoto K."/>
            <person name="Sawano T."/>
            <person name="Takahashi M."/>
            <person name="Takase K."/>
            <person name="Terabayashi Y."/>
            <person name="Wortman J."/>
            <person name="Yamada O."/>
            <person name="Yamagata Y."/>
            <person name="Anazawa H."/>
            <person name="Hata Y."/>
            <person name="Koide Y."/>
            <person name="Komori T."/>
            <person name="Koyama Y."/>
            <person name="Minetoki T."/>
            <person name="Suharnan S."/>
            <person name="Tanaka A."/>
            <person name="Isono K."/>
            <person name="Kuhara S."/>
            <person name="Ogasawara N."/>
            <person name="Kikuchi H."/>
        </authorList>
    </citation>
    <scope>NUCLEOTIDE SEQUENCE [LARGE SCALE GENOMIC DNA]</scope>
    <source>
        <strain evidence="8">ATCC 42149 / RIB 40</strain>
    </source>
</reference>
<comment type="subcellular location">
    <subcellularLocation>
        <location evidence="1">Membrane</location>
        <topology evidence="1">Multi-pass membrane protein</topology>
    </subcellularLocation>
</comment>
<keyword evidence="8" id="KW-1185">Reference proteome</keyword>
<evidence type="ECO:0000256" key="2">
    <source>
        <dbReference type="ARBA" id="ARBA00022448"/>
    </source>
</evidence>
<name>Q2TYI4_ASPOR</name>
<evidence type="ECO:0000256" key="1">
    <source>
        <dbReference type="ARBA" id="ARBA00004141"/>
    </source>
</evidence>
<evidence type="ECO:0000256" key="6">
    <source>
        <dbReference type="SAM" id="Phobius"/>
    </source>
</evidence>
<dbReference type="KEGG" id="aor:AO090103000231"/>
<dbReference type="SUPFAM" id="SSF161111">
    <property type="entry name" value="Cation efflux protein transmembrane domain-like"/>
    <property type="match status" value="1"/>
</dbReference>
<evidence type="ECO:0000256" key="4">
    <source>
        <dbReference type="ARBA" id="ARBA00022989"/>
    </source>
</evidence>
<dbReference type="GeneID" id="5998944"/>
<dbReference type="PANTHER" id="PTHR43840:SF12">
    <property type="entry name" value="CATION DIFFUSION FACILITATOR 1 (AFU_ORTHOLOGUE AFUA_1G14440)"/>
    <property type="match status" value="1"/>
</dbReference>
<organism evidence="7 8">
    <name type="scientific">Aspergillus oryzae (strain ATCC 42149 / RIB 40)</name>
    <name type="common">Yellow koji mold</name>
    <dbReference type="NCBI Taxonomy" id="510516"/>
    <lineage>
        <taxon>Eukaryota</taxon>
        <taxon>Fungi</taxon>
        <taxon>Dikarya</taxon>
        <taxon>Ascomycota</taxon>
        <taxon>Pezizomycotina</taxon>
        <taxon>Eurotiomycetes</taxon>
        <taxon>Eurotiomycetidae</taxon>
        <taxon>Eurotiales</taxon>
        <taxon>Aspergillaceae</taxon>
        <taxon>Aspergillus</taxon>
        <taxon>Aspergillus subgen. Circumdati</taxon>
    </lineage>
</organism>
<dbReference type="VEuPathDB" id="FungiDB:AO090103000231"/>
<dbReference type="InterPro" id="IPR027469">
    <property type="entry name" value="Cation_efflux_TMD_sf"/>
</dbReference>
<evidence type="ECO:0000313" key="7">
    <source>
        <dbReference type="EMBL" id="BAE65689.1"/>
    </source>
</evidence>
<evidence type="ECO:0000256" key="5">
    <source>
        <dbReference type="ARBA" id="ARBA00023136"/>
    </source>
</evidence>
<keyword evidence="5 6" id="KW-0472">Membrane</keyword>
<keyword evidence="3 6" id="KW-0812">Transmembrane</keyword>
<dbReference type="InterPro" id="IPR050291">
    <property type="entry name" value="CDF_Transporter"/>
</dbReference>
<evidence type="ECO:0000256" key="3">
    <source>
        <dbReference type="ARBA" id="ARBA00022692"/>
    </source>
</evidence>
<dbReference type="STRING" id="510516.Q2TYI4"/>
<gene>
    <name evidence="7" type="ORF">AO090103000231</name>
</gene>
<protein>
    <submittedName>
        <fullName evidence="7">DNA, SC103</fullName>
    </submittedName>
</protein>